<dbReference type="EMBL" id="CAJPEX010002288">
    <property type="protein sequence ID" value="CAG0920799.1"/>
    <property type="molecule type" value="Genomic_DNA"/>
</dbReference>
<sequence length="143" mass="16753">MMQALTPPPPWQFNAFPKMNPQHLMALMQYRAFLARTQQGLRASMMYQRMMMPNHLMNSYAAPAAQTFMSHMSKAMGHPGQASPSYAYHDRNLARDGRRQEEPSEHLQDQRRHRPSPRQQQMPDRIRSPNRKPRLIDIEVLSI</sequence>
<name>A0A7R9BUV0_9CRUS</name>
<proteinExistence type="predicted"/>
<feature type="compositionally biased region" description="Basic and acidic residues" evidence="1">
    <location>
        <begin position="88"/>
        <end position="110"/>
    </location>
</feature>
<accession>A0A7R9BUV0</accession>
<dbReference type="EMBL" id="OA884325">
    <property type="protein sequence ID" value="CAD7280647.1"/>
    <property type="molecule type" value="Genomic_DNA"/>
</dbReference>
<feature type="region of interest" description="Disordered" evidence="1">
    <location>
        <begin position="72"/>
        <end position="136"/>
    </location>
</feature>
<reference evidence="2" key="1">
    <citation type="submission" date="2020-11" db="EMBL/GenBank/DDBJ databases">
        <authorList>
            <person name="Tran Van P."/>
        </authorList>
    </citation>
    <scope>NUCLEOTIDE SEQUENCE</scope>
</reference>
<keyword evidence="3" id="KW-1185">Reference proteome</keyword>
<evidence type="ECO:0000256" key="1">
    <source>
        <dbReference type="SAM" id="MobiDB-lite"/>
    </source>
</evidence>
<gene>
    <name evidence="2" type="ORF">NMOB1V02_LOCUS8305</name>
</gene>
<protein>
    <submittedName>
        <fullName evidence="2">Uncharacterized protein</fullName>
    </submittedName>
</protein>
<dbReference type="AlphaFoldDB" id="A0A7R9BUV0"/>
<evidence type="ECO:0000313" key="3">
    <source>
        <dbReference type="Proteomes" id="UP000678499"/>
    </source>
</evidence>
<dbReference type="Proteomes" id="UP000678499">
    <property type="component" value="Unassembled WGS sequence"/>
</dbReference>
<organism evidence="2">
    <name type="scientific">Notodromas monacha</name>
    <dbReference type="NCBI Taxonomy" id="399045"/>
    <lineage>
        <taxon>Eukaryota</taxon>
        <taxon>Metazoa</taxon>
        <taxon>Ecdysozoa</taxon>
        <taxon>Arthropoda</taxon>
        <taxon>Crustacea</taxon>
        <taxon>Oligostraca</taxon>
        <taxon>Ostracoda</taxon>
        <taxon>Podocopa</taxon>
        <taxon>Podocopida</taxon>
        <taxon>Cypridocopina</taxon>
        <taxon>Cypridoidea</taxon>
        <taxon>Cyprididae</taxon>
        <taxon>Notodromas</taxon>
    </lineage>
</organism>
<evidence type="ECO:0000313" key="2">
    <source>
        <dbReference type="EMBL" id="CAD7280647.1"/>
    </source>
</evidence>